<proteinExistence type="predicted"/>
<accession>A0ACC0NY02</accession>
<gene>
    <name evidence="1" type="ORF">RHMOL_Rhmol04G0036400</name>
</gene>
<reference evidence="1" key="1">
    <citation type="submission" date="2022-02" db="EMBL/GenBank/DDBJ databases">
        <title>Plant Genome Project.</title>
        <authorList>
            <person name="Zhang R.-G."/>
        </authorList>
    </citation>
    <scope>NUCLEOTIDE SEQUENCE</scope>
    <source>
        <strain evidence="1">AT1</strain>
    </source>
</reference>
<evidence type="ECO:0000313" key="1">
    <source>
        <dbReference type="EMBL" id="KAI8557779.1"/>
    </source>
</evidence>
<protein>
    <submittedName>
        <fullName evidence="1">Uncharacterized protein</fullName>
    </submittedName>
</protein>
<name>A0ACC0NY02_RHOML</name>
<comment type="caution">
    <text evidence="1">The sequence shown here is derived from an EMBL/GenBank/DDBJ whole genome shotgun (WGS) entry which is preliminary data.</text>
</comment>
<dbReference type="EMBL" id="CM046391">
    <property type="protein sequence ID" value="KAI8557779.1"/>
    <property type="molecule type" value="Genomic_DNA"/>
</dbReference>
<keyword evidence="2" id="KW-1185">Reference proteome</keyword>
<dbReference type="Proteomes" id="UP001062846">
    <property type="component" value="Chromosome 4"/>
</dbReference>
<sequence length="480" mass="55581">MGRKDLRLQMSDSENERRPKRSNSCDGQEKISYLPEAILCHILSRISFKEAVRTSILGTRWKDLWAAMPNLEFDFKSMYYPNGRRSDSKEKLNEYMNFVERGLILRDGLNIKKFVLSCFEVSDFPSIYAWICNAITCNVQELEVRISVHPYAQLPWSLLTCKTLVVLKLSGRFVLNVPTNIYLPSLTILHLRSLVYLDDISVRKLFSSCPILEELEVVRSDWDNVRCFIVKVPSLRRLSLCFDPVSSEFKDCRRHKIVVDTPNLEYLKLCDHVSEAFLFNNLPYLVEADLDVQLSHMSSVFHSIFVRRVIELLAWISFVKSLSLSSGTLRVLGFFLGDDLPTFDNLVHLKLGIDRTQDWYWLPNLLVSSPKLEVLHFEEGLVDVKNPDDYDRHFRSMPSEVPECLLMCLKSIEICKFVGKADEVKLIKYFLKNATVLVNMTIWCHCLNVVWNIREKLLAIQDELCKSPRGSSACQIKFIV</sequence>
<evidence type="ECO:0000313" key="2">
    <source>
        <dbReference type="Proteomes" id="UP001062846"/>
    </source>
</evidence>
<organism evidence="1 2">
    <name type="scientific">Rhododendron molle</name>
    <name type="common">Chinese azalea</name>
    <name type="synonym">Azalea mollis</name>
    <dbReference type="NCBI Taxonomy" id="49168"/>
    <lineage>
        <taxon>Eukaryota</taxon>
        <taxon>Viridiplantae</taxon>
        <taxon>Streptophyta</taxon>
        <taxon>Embryophyta</taxon>
        <taxon>Tracheophyta</taxon>
        <taxon>Spermatophyta</taxon>
        <taxon>Magnoliopsida</taxon>
        <taxon>eudicotyledons</taxon>
        <taxon>Gunneridae</taxon>
        <taxon>Pentapetalae</taxon>
        <taxon>asterids</taxon>
        <taxon>Ericales</taxon>
        <taxon>Ericaceae</taxon>
        <taxon>Ericoideae</taxon>
        <taxon>Rhodoreae</taxon>
        <taxon>Rhododendron</taxon>
    </lineage>
</organism>